<evidence type="ECO:0000256" key="5">
    <source>
        <dbReference type="ARBA" id="ARBA00023242"/>
    </source>
</evidence>
<evidence type="ECO:0000256" key="6">
    <source>
        <dbReference type="SAM" id="MobiDB-lite"/>
    </source>
</evidence>
<dbReference type="AlphaFoldDB" id="B7FWN2"/>
<dbReference type="Proteomes" id="UP000000759">
    <property type="component" value="Chromosome 6"/>
</dbReference>
<evidence type="ECO:0000256" key="4">
    <source>
        <dbReference type="ARBA" id="ARBA00023187"/>
    </source>
</evidence>
<keyword evidence="4" id="KW-0508">mRNA splicing</keyword>
<protein>
    <recommendedName>
        <fullName evidence="7">MI domain-containing protein</fullName>
    </recommendedName>
</protein>
<dbReference type="PANTHER" id="PTHR18034:SF3">
    <property type="entry name" value="PRE-MRNA-SPLICING FACTOR CWC22 HOMOLOG"/>
    <property type="match status" value="1"/>
</dbReference>
<keyword evidence="9" id="KW-1185">Reference proteome</keyword>
<feature type="compositionally biased region" description="Polar residues" evidence="6">
    <location>
        <begin position="598"/>
        <end position="608"/>
    </location>
</feature>
<sequence length="631" mass="71196">QRQTWNDQKRVIHGTINRLNLQTIKPLVHDLFAKVNLVRLRGVLAKSILQAAVSAPSYNAVYAALVAVLNTKLPEVGELVTIRAILAFRRHFRRREKTSCVAMALFLGHLFHQAVTHELLILQILTVLLDGDPTDDSVQVAVQLLSTTGYALLEVTPAGVRAVLERLRGLLHEGSLSSRVEYQMETLLKLRKEGFRSHPPIPKELDLVEQDDQITFEISLDDEDLRKQEELDVFAVDPEYAQNETEWGIIRAEILGLGSDDDEEEEEDSSSGESGDEDGAGDDNEGDKHGTVVVRDLSEADLVHLRRTIYLTIMSSATFEECAHKLAKVDIPDGREEELINMLIECCSQERTFLRYYGLIASRFCLLHDRWKNAFMDAFAQQYTTIHRLETNKLRNVAKLFAHLLHTDSMPWSVLAIVRLNEDETTSSSRIFVKILVQEMAEALGIASLKERLETDDLEMAEWFKGMFPRDNVRNTRYAINFFTSIGLGPLTDGLREFLKNAPKLIMQQAKVPLDGQKEDDSSVSSSSSSDSESSSRDRSRSHSQSSRSASSRSSYSRSSSRSLSRFPSHPKNTRGAQRRRPSVSSRDSRRYSSSSSATKQVEQQGRSRSVDSFGRERRGSNAAIDRRLRK</sequence>
<feature type="compositionally biased region" description="Low complexity" evidence="6">
    <location>
        <begin position="543"/>
        <end position="568"/>
    </location>
</feature>
<dbReference type="Gene3D" id="1.25.40.180">
    <property type="match status" value="1"/>
</dbReference>
<feature type="domain" description="MI" evidence="7">
    <location>
        <begin position="304"/>
        <end position="420"/>
    </location>
</feature>
<dbReference type="RefSeq" id="XP_002179192.1">
    <property type="nucleotide sequence ID" value="XM_002179156.1"/>
</dbReference>
<dbReference type="GeneID" id="7200338"/>
<dbReference type="InParanoid" id="B7FWN2"/>
<evidence type="ECO:0000256" key="2">
    <source>
        <dbReference type="ARBA" id="ARBA00006856"/>
    </source>
</evidence>
<evidence type="ECO:0000256" key="1">
    <source>
        <dbReference type="ARBA" id="ARBA00004123"/>
    </source>
</evidence>
<dbReference type="KEGG" id="pti:PHATRDRAFT_11785"/>
<dbReference type="FunCoup" id="B7FWN2">
    <property type="interactions" value="484"/>
</dbReference>
<reference evidence="9" key="2">
    <citation type="submission" date="2008-08" db="EMBL/GenBank/DDBJ databases">
        <authorList>
            <consortium name="Diatom Consortium"/>
            <person name="Grigoriev I."/>
            <person name="Grimwood J."/>
            <person name="Kuo A."/>
            <person name="Otillar R.P."/>
            <person name="Salamov A."/>
            <person name="Detter J.C."/>
            <person name="Lindquist E."/>
            <person name="Shapiro H."/>
            <person name="Lucas S."/>
            <person name="Glavina del Rio T."/>
            <person name="Pitluck S."/>
            <person name="Rokhsar D."/>
            <person name="Bowler C."/>
        </authorList>
    </citation>
    <scope>GENOME REANNOTATION</scope>
    <source>
        <strain evidence="9">CCAP 1055/1</strain>
    </source>
</reference>
<gene>
    <name evidence="8" type="ORF">PHATRDRAFT_11785</name>
</gene>
<dbReference type="PROSITE" id="PS51366">
    <property type="entry name" value="MI"/>
    <property type="match status" value="1"/>
</dbReference>
<dbReference type="GO" id="GO:0071013">
    <property type="term" value="C:catalytic step 2 spliceosome"/>
    <property type="evidence" value="ECO:0007669"/>
    <property type="project" value="TreeGrafter"/>
</dbReference>
<feature type="non-terminal residue" evidence="8">
    <location>
        <position position="1"/>
    </location>
</feature>
<keyword evidence="3" id="KW-0507">mRNA processing</keyword>
<keyword evidence="5" id="KW-0539">Nucleus</keyword>
<dbReference type="SUPFAM" id="SSF48371">
    <property type="entry name" value="ARM repeat"/>
    <property type="match status" value="1"/>
</dbReference>
<evidence type="ECO:0000313" key="8">
    <source>
        <dbReference type="EMBL" id="EEC49015.1"/>
    </source>
</evidence>
<accession>B7FWN2</accession>
<dbReference type="GO" id="GO:0003723">
    <property type="term" value="F:RNA binding"/>
    <property type="evidence" value="ECO:0007669"/>
    <property type="project" value="InterPro"/>
</dbReference>
<dbReference type="PANTHER" id="PTHR18034">
    <property type="entry name" value="CELL CYCLE CONTROL PROTEIN CWF22-RELATED"/>
    <property type="match status" value="1"/>
</dbReference>
<evidence type="ECO:0000259" key="7">
    <source>
        <dbReference type="PROSITE" id="PS51366"/>
    </source>
</evidence>
<feature type="region of interest" description="Disordered" evidence="6">
    <location>
        <begin position="512"/>
        <end position="631"/>
    </location>
</feature>
<feature type="compositionally biased region" description="Acidic residues" evidence="6">
    <location>
        <begin position="259"/>
        <end position="285"/>
    </location>
</feature>
<organism evidence="8 9">
    <name type="scientific">Phaeodactylum tricornutum (strain CCAP 1055/1)</name>
    <dbReference type="NCBI Taxonomy" id="556484"/>
    <lineage>
        <taxon>Eukaryota</taxon>
        <taxon>Sar</taxon>
        <taxon>Stramenopiles</taxon>
        <taxon>Ochrophyta</taxon>
        <taxon>Bacillariophyta</taxon>
        <taxon>Bacillariophyceae</taxon>
        <taxon>Bacillariophycidae</taxon>
        <taxon>Naviculales</taxon>
        <taxon>Phaeodactylaceae</taxon>
        <taxon>Phaeodactylum</taxon>
    </lineage>
</organism>
<evidence type="ECO:0000256" key="3">
    <source>
        <dbReference type="ARBA" id="ARBA00022664"/>
    </source>
</evidence>
<dbReference type="EMBL" id="CM000609">
    <property type="protein sequence ID" value="EEC49015.1"/>
    <property type="molecule type" value="Genomic_DNA"/>
</dbReference>
<dbReference type="Pfam" id="PF02847">
    <property type="entry name" value="MA3"/>
    <property type="match status" value="1"/>
</dbReference>
<feature type="region of interest" description="Disordered" evidence="6">
    <location>
        <begin position="258"/>
        <end position="289"/>
    </location>
</feature>
<name>B7FWN2_PHATC</name>
<dbReference type="SMART" id="SM00543">
    <property type="entry name" value="MIF4G"/>
    <property type="match status" value="1"/>
</dbReference>
<comment type="similarity">
    <text evidence="2">Belongs to the CWC22 family.</text>
</comment>
<dbReference type="InterPro" id="IPR003890">
    <property type="entry name" value="MIF4G-like_typ-3"/>
</dbReference>
<comment type="subcellular location">
    <subcellularLocation>
        <location evidence="1">Nucleus</location>
    </subcellularLocation>
</comment>
<evidence type="ECO:0000313" key="9">
    <source>
        <dbReference type="Proteomes" id="UP000000759"/>
    </source>
</evidence>
<dbReference type="InterPro" id="IPR016024">
    <property type="entry name" value="ARM-type_fold"/>
</dbReference>
<dbReference type="InterPro" id="IPR003891">
    <property type="entry name" value="Initiation_fac_eIF4g_MI"/>
</dbReference>
<dbReference type="InterPro" id="IPR050781">
    <property type="entry name" value="CWC22_splicing_factor"/>
</dbReference>
<dbReference type="OrthoDB" id="1924287at2759"/>
<proteinExistence type="inferred from homology"/>
<dbReference type="STRING" id="556484.B7FWN2"/>
<dbReference type="PaxDb" id="2850-Phatr11785"/>
<dbReference type="Pfam" id="PF02854">
    <property type="entry name" value="MIF4G"/>
    <property type="match status" value="1"/>
</dbReference>
<feature type="compositionally biased region" description="Low complexity" evidence="6">
    <location>
        <begin position="523"/>
        <end position="533"/>
    </location>
</feature>
<dbReference type="eggNOG" id="KOG2140">
    <property type="taxonomic scope" value="Eukaryota"/>
</dbReference>
<dbReference type="SMART" id="SM00544">
    <property type="entry name" value="MA3"/>
    <property type="match status" value="1"/>
</dbReference>
<dbReference type="GO" id="GO:0000398">
    <property type="term" value="P:mRNA splicing, via spliceosome"/>
    <property type="evidence" value="ECO:0007669"/>
    <property type="project" value="TreeGrafter"/>
</dbReference>
<reference evidence="8 9" key="1">
    <citation type="journal article" date="2008" name="Nature">
        <title>The Phaeodactylum genome reveals the evolutionary history of diatom genomes.</title>
        <authorList>
            <person name="Bowler C."/>
            <person name="Allen A.E."/>
            <person name="Badger J.H."/>
            <person name="Grimwood J."/>
            <person name="Jabbari K."/>
            <person name="Kuo A."/>
            <person name="Maheswari U."/>
            <person name="Martens C."/>
            <person name="Maumus F."/>
            <person name="Otillar R.P."/>
            <person name="Rayko E."/>
            <person name="Salamov A."/>
            <person name="Vandepoele K."/>
            <person name="Beszteri B."/>
            <person name="Gruber A."/>
            <person name="Heijde M."/>
            <person name="Katinka M."/>
            <person name="Mock T."/>
            <person name="Valentin K."/>
            <person name="Verret F."/>
            <person name="Berges J.A."/>
            <person name="Brownlee C."/>
            <person name="Cadoret J.P."/>
            <person name="Chiovitti A."/>
            <person name="Choi C.J."/>
            <person name="Coesel S."/>
            <person name="De Martino A."/>
            <person name="Detter J.C."/>
            <person name="Durkin C."/>
            <person name="Falciatore A."/>
            <person name="Fournet J."/>
            <person name="Haruta M."/>
            <person name="Huysman M.J."/>
            <person name="Jenkins B.D."/>
            <person name="Jiroutova K."/>
            <person name="Jorgensen R.E."/>
            <person name="Joubert Y."/>
            <person name="Kaplan A."/>
            <person name="Kroger N."/>
            <person name="Kroth P.G."/>
            <person name="La Roche J."/>
            <person name="Lindquist E."/>
            <person name="Lommer M."/>
            <person name="Martin-Jezequel V."/>
            <person name="Lopez P.J."/>
            <person name="Lucas S."/>
            <person name="Mangogna M."/>
            <person name="McGinnis K."/>
            <person name="Medlin L.K."/>
            <person name="Montsant A."/>
            <person name="Oudot-Le Secq M.P."/>
            <person name="Napoli C."/>
            <person name="Obornik M."/>
            <person name="Parker M.S."/>
            <person name="Petit J.L."/>
            <person name="Porcel B.M."/>
            <person name="Poulsen N."/>
            <person name="Robison M."/>
            <person name="Rychlewski L."/>
            <person name="Rynearson T.A."/>
            <person name="Schmutz J."/>
            <person name="Shapiro H."/>
            <person name="Siaut M."/>
            <person name="Stanley M."/>
            <person name="Sussman M.R."/>
            <person name="Taylor A.R."/>
            <person name="Vardi A."/>
            <person name="von Dassow P."/>
            <person name="Vyverman W."/>
            <person name="Willis A."/>
            <person name="Wyrwicz L.S."/>
            <person name="Rokhsar D.S."/>
            <person name="Weissenbach J."/>
            <person name="Armbrust E.V."/>
            <person name="Green B.R."/>
            <person name="Van de Peer Y."/>
            <person name="Grigoriev I.V."/>
        </authorList>
    </citation>
    <scope>NUCLEOTIDE SEQUENCE [LARGE SCALE GENOMIC DNA]</scope>
    <source>
        <strain evidence="8 9">CCAP 1055/1</strain>
    </source>
</reference>